<sequence>MATVANLTPEQELDILKIILQLRSLGDVKSSERLRAKVRQCLLESADDDVAIEAADTLLRHYRKVVKKLDGTYEEERELKRLRNEQGARRASMFVDDQAESGEEDESVEDEEDFDDDEEEEVRATEDSKENEEGK</sequence>
<feature type="region of interest" description="Disordered" evidence="1">
    <location>
        <begin position="85"/>
        <end position="135"/>
    </location>
</feature>
<feature type="compositionally biased region" description="Acidic residues" evidence="1">
    <location>
        <begin position="97"/>
        <end position="121"/>
    </location>
</feature>
<accession>G0U0F7</accession>
<reference evidence="2" key="1">
    <citation type="journal article" date="2012" name="Proc. Natl. Acad. Sci. U.S.A.">
        <title>Antigenic diversity is generated by distinct evolutionary mechanisms in African trypanosome species.</title>
        <authorList>
            <person name="Jackson A.P."/>
            <person name="Berry A."/>
            <person name="Aslett M."/>
            <person name="Allison H.C."/>
            <person name="Burton P."/>
            <person name="Vavrova-Anderson J."/>
            <person name="Brown R."/>
            <person name="Browne H."/>
            <person name="Corton N."/>
            <person name="Hauser H."/>
            <person name="Gamble J."/>
            <person name="Gilderthorp R."/>
            <person name="Marcello L."/>
            <person name="McQuillan J."/>
            <person name="Otto T.D."/>
            <person name="Quail M.A."/>
            <person name="Sanders M.J."/>
            <person name="van Tonder A."/>
            <person name="Ginger M.L."/>
            <person name="Field M.C."/>
            <person name="Barry J.D."/>
            <person name="Hertz-Fowler C."/>
            <person name="Berriman M."/>
        </authorList>
    </citation>
    <scope>NUCLEOTIDE SEQUENCE</scope>
    <source>
        <strain evidence="2">Y486</strain>
    </source>
</reference>
<dbReference type="OMA" id="RRASMFV"/>
<dbReference type="VEuPathDB" id="TriTrypDB:TvY486_0801640"/>
<gene>
    <name evidence="2" type="ORF">TVY486_0801640</name>
</gene>
<organism evidence="2">
    <name type="scientific">Trypanosoma vivax (strain Y486)</name>
    <dbReference type="NCBI Taxonomy" id="1055687"/>
    <lineage>
        <taxon>Eukaryota</taxon>
        <taxon>Discoba</taxon>
        <taxon>Euglenozoa</taxon>
        <taxon>Kinetoplastea</taxon>
        <taxon>Metakinetoplastina</taxon>
        <taxon>Trypanosomatida</taxon>
        <taxon>Trypanosomatidae</taxon>
        <taxon>Trypanosoma</taxon>
        <taxon>Duttonella</taxon>
    </lineage>
</organism>
<feature type="compositionally biased region" description="Basic and acidic residues" evidence="1">
    <location>
        <begin position="122"/>
        <end position="135"/>
    </location>
</feature>
<evidence type="ECO:0000313" key="2">
    <source>
        <dbReference type="EMBL" id="CCC49555.1"/>
    </source>
</evidence>
<protein>
    <submittedName>
        <fullName evidence="2">Uncharacterized protein</fullName>
    </submittedName>
</protein>
<dbReference type="AlphaFoldDB" id="G0U0F7"/>
<evidence type="ECO:0000256" key="1">
    <source>
        <dbReference type="SAM" id="MobiDB-lite"/>
    </source>
</evidence>
<dbReference type="EMBL" id="HE573024">
    <property type="protein sequence ID" value="CCC49555.1"/>
    <property type="molecule type" value="Genomic_DNA"/>
</dbReference>
<proteinExistence type="predicted"/>
<name>G0U0F7_TRYVY</name>